<feature type="region of interest" description="Disordered" evidence="1">
    <location>
        <begin position="178"/>
        <end position="313"/>
    </location>
</feature>
<dbReference type="InterPro" id="IPR018767">
    <property type="entry name" value="Brl1/Brr6_dom"/>
</dbReference>
<dbReference type="EMBL" id="CALTRL010003595">
    <property type="protein sequence ID" value="CAH7681489.1"/>
    <property type="molecule type" value="Genomic_DNA"/>
</dbReference>
<feature type="transmembrane region" description="Helical" evidence="2">
    <location>
        <begin position="341"/>
        <end position="366"/>
    </location>
</feature>
<dbReference type="Proteomes" id="UP001153365">
    <property type="component" value="Unassembled WGS sequence"/>
</dbReference>
<dbReference type="InterPro" id="IPR040202">
    <property type="entry name" value="Brl1/Brr6"/>
</dbReference>
<feature type="region of interest" description="Disordered" evidence="1">
    <location>
        <begin position="1"/>
        <end position="65"/>
    </location>
</feature>
<dbReference type="GO" id="GO:0006998">
    <property type="term" value="P:nuclear envelope organization"/>
    <property type="evidence" value="ECO:0007669"/>
    <property type="project" value="InterPro"/>
</dbReference>
<evidence type="ECO:0000256" key="1">
    <source>
        <dbReference type="SAM" id="MobiDB-lite"/>
    </source>
</evidence>
<dbReference type="PANTHER" id="PTHR28136">
    <property type="entry name" value="NUCLEUS EXPORT PROTEIN BRR6"/>
    <property type="match status" value="1"/>
</dbReference>
<feature type="region of interest" description="Disordered" evidence="1">
    <location>
        <begin position="479"/>
        <end position="505"/>
    </location>
</feature>
<proteinExistence type="predicted"/>
<dbReference type="GO" id="GO:0055088">
    <property type="term" value="P:lipid homeostasis"/>
    <property type="evidence" value="ECO:0007669"/>
    <property type="project" value="InterPro"/>
</dbReference>
<dbReference type="GO" id="GO:0031965">
    <property type="term" value="C:nuclear membrane"/>
    <property type="evidence" value="ECO:0007669"/>
    <property type="project" value="InterPro"/>
</dbReference>
<keyword evidence="5" id="KW-1185">Reference proteome</keyword>
<gene>
    <name evidence="4" type="ORF">PPACK8108_LOCUS14094</name>
</gene>
<feature type="compositionally biased region" description="Polar residues" evidence="1">
    <location>
        <begin position="99"/>
        <end position="118"/>
    </location>
</feature>
<protein>
    <submittedName>
        <fullName evidence="4">Di-sulfide bridge nucleocytoplasmic transport domain-domain-containing protein</fullName>
    </submittedName>
</protein>
<feature type="compositionally biased region" description="Low complexity" evidence="1">
    <location>
        <begin position="85"/>
        <end position="94"/>
    </location>
</feature>
<evidence type="ECO:0000313" key="4">
    <source>
        <dbReference type="EMBL" id="CAH7681489.1"/>
    </source>
</evidence>
<feature type="region of interest" description="Disordered" evidence="1">
    <location>
        <begin position="85"/>
        <end position="142"/>
    </location>
</feature>
<keyword evidence="2" id="KW-0472">Membrane</keyword>
<dbReference type="Pfam" id="PF10104">
    <property type="entry name" value="Brr6_like_C_C"/>
    <property type="match status" value="1"/>
</dbReference>
<feature type="compositionally biased region" description="Low complexity" evidence="1">
    <location>
        <begin position="7"/>
        <end position="26"/>
    </location>
</feature>
<evidence type="ECO:0000259" key="3">
    <source>
        <dbReference type="SMART" id="SM01042"/>
    </source>
</evidence>
<dbReference type="PANTHER" id="PTHR28136:SF1">
    <property type="entry name" value="NUCLEUS EXPORT PROTEIN BRL1"/>
    <property type="match status" value="1"/>
</dbReference>
<dbReference type="AlphaFoldDB" id="A0AAV0B7P3"/>
<feature type="region of interest" description="Disordered" evidence="1">
    <location>
        <begin position="536"/>
        <end position="573"/>
    </location>
</feature>
<sequence length="573" mass="65485">MSKPSLTISSNTTGTSSNNTNSPFVQRFDRRVPRQRRSTEAPMDFVYQSSQPHTSDNHHQSSSLSQIKPLRLIDLNGDHLISNHSSSSTWFNSHPPIQPHQSLSQMSQSHKRNYSQVESMDWEPSPPTSVVGNSSSDKDRRVMINTKERFVSKSMSSLPTVPTFTHPSAIVQPVNYQNNNQSSKIPTPARLIKQSSGPRQRSNDDGGRRDQLPTISDVGQDEDSSLEIEVVQSGSNSSYTDDRLRVKRQGASRGTSVSDDDDRRKKMMSSSKGKASLSDDEGEHDRAGSSDPKNRPMTLSRAHTIASPPHSTTTNNYLTIDRWTDHDRQKATLSRETPYTLLVYLQLVFNSSLVTFIIYLIFNLIWMIRNDINHKFVLSSNQLLQEIEICTTEYQSNRCFPIEGRTKFIEQHCINWEKCMNQNPRLISRSKIVAETFAEVMNGFVDTISWKTMLFIFLSIGAGVYTTNLVMNSYKAKWDPSRYSNSEKDYRHKARSNQIQDYGRSDHQRNYLLPSSLSFLRRRTVNDREYDEIESRRRMDRLKGGNRSKGDGKASDDDDKSNGLLKRRQKIHL</sequence>
<feature type="compositionally biased region" description="Basic and acidic residues" evidence="1">
    <location>
        <begin position="479"/>
        <end position="490"/>
    </location>
</feature>
<feature type="compositionally biased region" description="Basic and acidic residues" evidence="1">
    <location>
        <begin position="536"/>
        <end position="555"/>
    </location>
</feature>
<evidence type="ECO:0000313" key="5">
    <source>
        <dbReference type="Proteomes" id="UP001153365"/>
    </source>
</evidence>
<feature type="compositionally biased region" description="Polar residues" evidence="1">
    <location>
        <begin position="47"/>
        <end position="65"/>
    </location>
</feature>
<keyword evidence="2" id="KW-1133">Transmembrane helix</keyword>
<evidence type="ECO:0000256" key="2">
    <source>
        <dbReference type="SAM" id="Phobius"/>
    </source>
</evidence>
<accession>A0AAV0B7P3</accession>
<feature type="domain" description="Brl1/Brr6" evidence="3">
    <location>
        <begin position="341"/>
        <end position="475"/>
    </location>
</feature>
<feature type="compositionally biased region" description="Basic and acidic residues" evidence="1">
    <location>
        <begin position="283"/>
        <end position="294"/>
    </location>
</feature>
<reference evidence="4" key="1">
    <citation type="submission" date="2022-06" db="EMBL/GenBank/DDBJ databases">
        <authorList>
            <consortium name="SYNGENTA / RWTH Aachen University"/>
        </authorList>
    </citation>
    <scope>NUCLEOTIDE SEQUENCE</scope>
</reference>
<dbReference type="SMART" id="SM01042">
    <property type="entry name" value="Brr6_like_C_C"/>
    <property type="match status" value="1"/>
</dbReference>
<feature type="compositionally biased region" description="Basic and acidic residues" evidence="1">
    <location>
        <begin position="201"/>
        <end position="211"/>
    </location>
</feature>
<keyword evidence="2" id="KW-0812">Transmembrane</keyword>
<name>A0AAV0B7P3_PHAPC</name>
<comment type="caution">
    <text evidence="4">The sequence shown here is derived from an EMBL/GenBank/DDBJ whole genome shotgun (WGS) entry which is preliminary data.</text>
</comment>
<organism evidence="4 5">
    <name type="scientific">Phakopsora pachyrhizi</name>
    <name type="common">Asian soybean rust disease fungus</name>
    <dbReference type="NCBI Taxonomy" id="170000"/>
    <lineage>
        <taxon>Eukaryota</taxon>
        <taxon>Fungi</taxon>
        <taxon>Dikarya</taxon>
        <taxon>Basidiomycota</taxon>
        <taxon>Pucciniomycotina</taxon>
        <taxon>Pucciniomycetes</taxon>
        <taxon>Pucciniales</taxon>
        <taxon>Phakopsoraceae</taxon>
        <taxon>Phakopsora</taxon>
    </lineage>
</organism>